<keyword evidence="5" id="KW-0378">Hydrolase</keyword>
<dbReference type="RefSeq" id="WP_214418565.1">
    <property type="nucleotide sequence ID" value="NZ_CP075546.1"/>
</dbReference>
<dbReference type="PANTHER" id="PTHR34139">
    <property type="entry name" value="UPF0331 PROTEIN MJ0127"/>
    <property type="match status" value="1"/>
</dbReference>
<dbReference type="InterPro" id="IPR051813">
    <property type="entry name" value="HepT_RNase_toxin"/>
</dbReference>
<evidence type="ECO:0000313" key="6">
    <source>
        <dbReference type="EMBL" id="QVV87745.1"/>
    </source>
</evidence>
<accession>A0A8E7AVY3</accession>
<organism evidence="6 7">
    <name type="scientific">Methanospirillum purgamenti</name>
    <dbReference type="NCBI Taxonomy" id="2834276"/>
    <lineage>
        <taxon>Archaea</taxon>
        <taxon>Methanobacteriati</taxon>
        <taxon>Methanobacteriota</taxon>
        <taxon>Stenosarchaea group</taxon>
        <taxon>Methanomicrobia</taxon>
        <taxon>Methanomicrobiales</taxon>
        <taxon>Methanospirillaceae</taxon>
        <taxon>Methanospirillum</taxon>
    </lineage>
</organism>
<keyword evidence="4" id="KW-0547">Nucleotide-binding</keyword>
<dbReference type="AlphaFoldDB" id="A0A8E7AVY3"/>
<dbReference type="GO" id="GO:0000166">
    <property type="term" value="F:nucleotide binding"/>
    <property type="evidence" value="ECO:0007669"/>
    <property type="project" value="UniProtKB-KW"/>
</dbReference>
<reference evidence="6 7" key="1">
    <citation type="submission" date="2021-05" db="EMBL/GenBank/DDBJ databases">
        <title>A novel Methanospirillum isolate from a pyrite-forming mixed culture.</title>
        <authorList>
            <person name="Bunk B."/>
            <person name="Sproer C."/>
            <person name="Spring S."/>
            <person name="Pester M."/>
        </authorList>
    </citation>
    <scope>NUCLEOTIDE SEQUENCE [LARGE SCALE GENOMIC DNA]</scope>
    <source>
        <strain evidence="6 7">J.3.6.1-F.2.7.3</strain>
    </source>
</reference>
<dbReference type="EMBL" id="CP075546">
    <property type="protein sequence ID" value="QVV87745.1"/>
    <property type="molecule type" value="Genomic_DNA"/>
</dbReference>
<gene>
    <name evidence="6" type="ORF">KHC33_10295</name>
</gene>
<keyword evidence="3" id="KW-0540">Nuclease</keyword>
<evidence type="ECO:0000256" key="4">
    <source>
        <dbReference type="ARBA" id="ARBA00022741"/>
    </source>
</evidence>
<dbReference type="Pfam" id="PF01934">
    <property type="entry name" value="HepT-like"/>
    <property type="match status" value="1"/>
</dbReference>
<name>A0A8E7AVY3_9EURY</name>
<keyword evidence="7" id="KW-1185">Reference proteome</keyword>
<evidence type="ECO:0000313" key="7">
    <source>
        <dbReference type="Proteomes" id="UP000680656"/>
    </source>
</evidence>
<dbReference type="KEGG" id="mrtj:KHC33_10295"/>
<evidence type="ECO:0000256" key="1">
    <source>
        <dbReference type="ARBA" id="ARBA00022553"/>
    </source>
</evidence>
<evidence type="ECO:0000256" key="3">
    <source>
        <dbReference type="ARBA" id="ARBA00022722"/>
    </source>
</evidence>
<keyword evidence="1" id="KW-0597">Phosphoprotein</keyword>
<sequence length="109" mass="12716">MDRDLSLLKDIQIMCSDAISFLGNRSREDLMKDRQLQYALIRCLEVIGEAAKLVSSDTKDRYPEIPWSEYAKTRDFLIHSYAKIDTDIIWQSVKNDLPELLRILNNPAR</sequence>
<protein>
    <submittedName>
        <fullName evidence="6">DUF86 domain-containing protein</fullName>
    </submittedName>
</protein>
<dbReference type="GO" id="GO:0016787">
    <property type="term" value="F:hydrolase activity"/>
    <property type="evidence" value="ECO:0007669"/>
    <property type="project" value="UniProtKB-KW"/>
</dbReference>
<dbReference type="Proteomes" id="UP000680656">
    <property type="component" value="Chromosome"/>
</dbReference>
<evidence type="ECO:0000256" key="2">
    <source>
        <dbReference type="ARBA" id="ARBA00022649"/>
    </source>
</evidence>
<dbReference type="GO" id="GO:0110001">
    <property type="term" value="C:toxin-antitoxin complex"/>
    <property type="evidence" value="ECO:0007669"/>
    <property type="project" value="InterPro"/>
</dbReference>
<dbReference type="PANTHER" id="PTHR34139:SF1">
    <property type="entry name" value="RNASE MJ1380-RELATED"/>
    <property type="match status" value="1"/>
</dbReference>
<dbReference type="InterPro" id="IPR008201">
    <property type="entry name" value="HepT-like"/>
</dbReference>
<evidence type="ECO:0000256" key="5">
    <source>
        <dbReference type="ARBA" id="ARBA00022801"/>
    </source>
</evidence>
<keyword evidence="2" id="KW-1277">Toxin-antitoxin system</keyword>
<dbReference type="GeneID" id="65565556"/>
<proteinExistence type="predicted"/>
<dbReference type="GO" id="GO:0004540">
    <property type="term" value="F:RNA nuclease activity"/>
    <property type="evidence" value="ECO:0007669"/>
    <property type="project" value="InterPro"/>
</dbReference>